<dbReference type="Gene3D" id="3.40.630.30">
    <property type="match status" value="1"/>
</dbReference>
<dbReference type="NCBIfam" id="NF040504">
    <property type="entry name" value="resist_ArsN1b"/>
    <property type="match status" value="1"/>
</dbReference>
<evidence type="ECO:0000259" key="1">
    <source>
        <dbReference type="PROSITE" id="PS51186"/>
    </source>
</evidence>
<comment type="caution">
    <text evidence="2">The sequence shown here is derived from an EMBL/GenBank/DDBJ whole genome shotgun (WGS) entry which is preliminary data.</text>
</comment>
<dbReference type="PROSITE" id="PS51186">
    <property type="entry name" value="GNAT"/>
    <property type="match status" value="1"/>
</dbReference>
<accession>A0ABD5YN36</accession>
<name>A0ABD5YN36_9EURY</name>
<keyword evidence="3" id="KW-1185">Reference proteome</keyword>
<dbReference type="PANTHER" id="PTHR43072:SF8">
    <property type="entry name" value="ACYLTRANSFERASE FABY-RELATED"/>
    <property type="match status" value="1"/>
</dbReference>
<dbReference type="InterPro" id="IPR016181">
    <property type="entry name" value="Acyl_CoA_acyltransferase"/>
</dbReference>
<protein>
    <submittedName>
        <fullName evidence="2">Arsinothricin resistance N-acetyltransferase ArsN1 family B</fullName>
    </submittedName>
</protein>
<reference evidence="2 3" key="1">
    <citation type="journal article" date="2019" name="Int. J. Syst. Evol. Microbiol.">
        <title>The Global Catalogue of Microorganisms (GCM) 10K type strain sequencing project: providing services to taxonomists for standard genome sequencing and annotation.</title>
        <authorList>
            <consortium name="The Broad Institute Genomics Platform"/>
            <consortium name="The Broad Institute Genome Sequencing Center for Infectious Disease"/>
            <person name="Wu L."/>
            <person name="Ma J."/>
        </authorList>
    </citation>
    <scope>NUCLEOTIDE SEQUENCE [LARGE SCALE GENOMIC DNA]</scope>
    <source>
        <strain evidence="2 3">RDMS1</strain>
    </source>
</reference>
<dbReference type="Proteomes" id="UP001596417">
    <property type="component" value="Unassembled WGS sequence"/>
</dbReference>
<dbReference type="PANTHER" id="PTHR43072">
    <property type="entry name" value="N-ACETYLTRANSFERASE"/>
    <property type="match status" value="1"/>
</dbReference>
<organism evidence="2 3">
    <name type="scientific">Halocatena marina</name>
    <dbReference type="NCBI Taxonomy" id="2934937"/>
    <lineage>
        <taxon>Archaea</taxon>
        <taxon>Methanobacteriati</taxon>
        <taxon>Methanobacteriota</taxon>
        <taxon>Stenosarchaea group</taxon>
        <taxon>Halobacteria</taxon>
        <taxon>Halobacteriales</taxon>
        <taxon>Natronomonadaceae</taxon>
        <taxon>Halocatena</taxon>
    </lineage>
</organism>
<dbReference type="Pfam" id="PF13420">
    <property type="entry name" value="Acetyltransf_4"/>
    <property type="match status" value="1"/>
</dbReference>
<dbReference type="InterPro" id="IPR000182">
    <property type="entry name" value="GNAT_dom"/>
</dbReference>
<dbReference type="CDD" id="cd04301">
    <property type="entry name" value="NAT_SF"/>
    <property type="match status" value="1"/>
</dbReference>
<gene>
    <name evidence="2" type="ORF">ACFQL7_04510</name>
</gene>
<sequence length="198" mass="22393">MAFTIRLATEDDAGPIQEIYAPYVRDTVISFEREPPSVEEVRHRIRSTLKDYPWLVGELDGEVIGYAYTGKHRTRDAYQWSVDSSVYVRPDHHRSGIARGLYESLFELLTLQGFFNVYAGITLPTPASVGFHESMGYQPIGVYKNVGHKHGAWHDVKWWHRSLGDPAPDPERPTSLQEVQSHEGWDDAIGTGVQAAQL</sequence>
<feature type="domain" description="N-acetyltransferase" evidence="1">
    <location>
        <begin position="3"/>
        <end position="160"/>
    </location>
</feature>
<dbReference type="SUPFAM" id="SSF55729">
    <property type="entry name" value="Acyl-CoA N-acyltransferases (Nat)"/>
    <property type="match status" value="1"/>
</dbReference>
<evidence type="ECO:0000313" key="3">
    <source>
        <dbReference type="Proteomes" id="UP001596417"/>
    </source>
</evidence>
<dbReference type="GeneID" id="76198747"/>
<proteinExistence type="predicted"/>
<dbReference type="AlphaFoldDB" id="A0ABD5YN36"/>
<evidence type="ECO:0000313" key="2">
    <source>
        <dbReference type="EMBL" id="MFC7189182.1"/>
    </source>
</evidence>
<dbReference type="RefSeq" id="WP_264555098.1">
    <property type="nucleotide sequence ID" value="NZ_CP109979.1"/>
</dbReference>
<dbReference type="EMBL" id="JBHTAX010000001">
    <property type="protein sequence ID" value="MFC7189182.1"/>
    <property type="molecule type" value="Genomic_DNA"/>
</dbReference>